<gene>
    <name evidence="2" type="ORF">Ahy_A04g019208</name>
</gene>
<protein>
    <recommendedName>
        <fullName evidence="1">Transposase MuDR plant domain-containing protein</fullName>
    </recommendedName>
</protein>
<organism evidence="2 3">
    <name type="scientific">Arachis hypogaea</name>
    <name type="common">Peanut</name>
    <dbReference type="NCBI Taxonomy" id="3818"/>
    <lineage>
        <taxon>Eukaryota</taxon>
        <taxon>Viridiplantae</taxon>
        <taxon>Streptophyta</taxon>
        <taxon>Embryophyta</taxon>
        <taxon>Tracheophyta</taxon>
        <taxon>Spermatophyta</taxon>
        <taxon>Magnoliopsida</taxon>
        <taxon>eudicotyledons</taxon>
        <taxon>Gunneridae</taxon>
        <taxon>Pentapetalae</taxon>
        <taxon>rosids</taxon>
        <taxon>fabids</taxon>
        <taxon>Fabales</taxon>
        <taxon>Fabaceae</taxon>
        <taxon>Papilionoideae</taxon>
        <taxon>50 kb inversion clade</taxon>
        <taxon>dalbergioids sensu lato</taxon>
        <taxon>Dalbergieae</taxon>
        <taxon>Pterocarpus clade</taxon>
        <taxon>Arachis</taxon>
    </lineage>
</organism>
<accession>A0A445DFJ8</accession>
<feature type="domain" description="Transposase MuDR plant" evidence="1">
    <location>
        <begin position="4"/>
        <end position="43"/>
    </location>
</feature>
<evidence type="ECO:0000313" key="3">
    <source>
        <dbReference type="Proteomes" id="UP000289738"/>
    </source>
</evidence>
<evidence type="ECO:0000259" key="1">
    <source>
        <dbReference type="Pfam" id="PF03108"/>
    </source>
</evidence>
<reference evidence="2 3" key="1">
    <citation type="submission" date="2019-01" db="EMBL/GenBank/DDBJ databases">
        <title>Sequencing of cultivated peanut Arachis hypogaea provides insights into genome evolution and oil improvement.</title>
        <authorList>
            <person name="Chen X."/>
        </authorList>
    </citation>
    <scope>NUCLEOTIDE SEQUENCE [LARGE SCALE GENOMIC DNA]</scope>
    <source>
        <strain evidence="3">cv. Fuhuasheng</strain>
        <tissue evidence="2">Leaves</tissue>
    </source>
</reference>
<dbReference type="InterPro" id="IPR004332">
    <property type="entry name" value="Transposase_MuDR"/>
</dbReference>
<name>A0A445DFJ8_ARAHY</name>
<keyword evidence="3" id="KW-1185">Reference proteome</keyword>
<evidence type="ECO:0000313" key="2">
    <source>
        <dbReference type="EMBL" id="RYR61940.1"/>
    </source>
</evidence>
<dbReference type="Proteomes" id="UP000289738">
    <property type="component" value="Chromosome A04"/>
</dbReference>
<proteinExistence type="predicted"/>
<dbReference type="AlphaFoldDB" id="A0A445DFJ8"/>
<comment type="caution">
    <text evidence="2">The sequence shown here is derived from an EMBL/GenBank/DDBJ whole genome shotgun (WGS) entry which is preliminary data.</text>
</comment>
<dbReference type="Pfam" id="PF03108">
    <property type="entry name" value="DBD_Tnp_Mut"/>
    <property type="match status" value="1"/>
</dbReference>
<dbReference type="PANTHER" id="PTHR31973:SF191">
    <property type="entry name" value="OS05G0489400 PROTEIN"/>
    <property type="match status" value="1"/>
</dbReference>
<dbReference type="PANTHER" id="PTHR31973">
    <property type="entry name" value="POLYPROTEIN, PUTATIVE-RELATED"/>
    <property type="match status" value="1"/>
</dbReference>
<sequence>MGFTIQEGRWIRFRKNDNVRMMATCKVKGCPWVAYASKDHEDTCWQLKTFVNDHTCPREDKNRAVNRNWVANKLVKKVRKYPNFRHCDAATYFKSRFDLSLNKNSISRALFDARNVVFGDENEQYKIFCGRKGHTKRGCKEKKLADAAAAVVEAEVVAMKIGGTESNVVEDAPNIAEPDLNADPNLNAADDTNVVEDAPIDYTNTNVQPVEVELSQPIYFELEESQQAAEVCTITKSKPDKLPPK</sequence>
<dbReference type="EMBL" id="SDMP01000004">
    <property type="protein sequence ID" value="RYR61940.1"/>
    <property type="molecule type" value="Genomic_DNA"/>
</dbReference>